<reference evidence="9" key="1">
    <citation type="submission" date="2016-03" db="EMBL/GenBank/DDBJ databases">
        <title>Draft genome sequence of Rosellinia necatrix.</title>
        <authorList>
            <person name="Kanematsu S."/>
        </authorList>
    </citation>
    <scope>NUCLEOTIDE SEQUENCE [LARGE SCALE GENOMIC DNA]</scope>
    <source>
        <strain evidence="9">W97</strain>
    </source>
</reference>
<evidence type="ECO:0000256" key="5">
    <source>
        <dbReference type="ARBA" id="ARBA00023163"/>
    </source>
</evidence>
<dbReference type="GO" id="GO:0001228">
    <property type="term" value="F:DNA-binding transcription activator activity, RNA polymerase II-specific"/>
    <property type="evidence" value="ECO:0007669"/>
    <property type="project" value="TreeGrafter"/>
</dbReference>
<dbReference type="InterPro" id="IPR007219">
    <property type="entry name" value="XnlR_reg_dom"/>
</dbReference>
<keyword evidence="3" id="KW-0805">Transcription regulation</keyword>
<keyword evidence="5" id="KW-0804">Transcription</keyword>
<feature type="region of interest" description="Disordered" evidence="7">
    <location>
        <begin position="62"/>
        <end position="114"/>
    </location>
</feature>
<dbReference type="InterPro" id="IPR036864">
    <property type="entry name" value="Zn2-C6_fun-type_DNA-bd_sf"/>
</dbReference>
<dbReference type="InterPro" id="IPR051430">
    <property type="entry name" value="Fungal_TF_Env_Response"/>
</dbReference>
<evidence type="ECO:0000259" key="8">
    <source>
        <dbReference type="PROSITE" id="PS50048"/>
    </source>
</evidence>
<dbReference type="GO" id="GO:0005634">
    <property type="term" value="C:nucleus"/>
    <property type="evidence" value="ECO:0007669"/>
    <property type="project" value="TreeGrafter"/>
</dbReference>
<evidence type="ECO:0000313" key="9">
    <source>
        <dbReference type="EMBL" id="GAP86936.2"/>
    </source>
</evidence>
<dbReference type="OrthoDB" id="4337792at2759"/>
<organism evidence="9">
    <name type="scientific">Rosellinia necatrix</name>
    <name type="common">White root-rot fungus</name>
    <dbReference type="NCBI Taxonomy" id="77044"/>
    <lineage>
        <taxon>Eukaryota</taxon>
        <taxon>Fungi</taxon>
        <taxon>Dikarya</taxon>
        <taxon>Ascomycota</taxon>
        <taxon>Pezizomycotina</taxon>
        <taxon>Sordariomycetes</taxon>
        <taxon>Xylariomycetidae</taxon>
        <taxon>Xylariales</taxon>
        <taxon>Xylariaceae</taxon>
        <taxon>Rosellinia</taxon>
    </lineage>
</organism>
<keyword evidence="1" id="KW-0479">Metal-binding</keyword>
<dbReference type="GO" id="GO:0008270">
    <property type="term" value="F:zinc ion binding"/>
    <property type="evidence" value="ECO:0007669"/>
    <property type="project" value="InterPro"/>
</dbReference>
<dbReference type="SUPFAM" id="SSF57701">
    <property type="entry name" value="Zn2/Cys6 DNA-binding domain"/>
    <property type="match status" value="1"/>
</dbReference>
<name>A0A1W2TFT0_ROSNE</name>
<keyword evidence="6" id="KW-0539">Nucleus</keyword>
<dbReference type="Gene3D" id="4.10.240.10">
    <property type="entry name" value="Zn(2)-C6 fungal-type DNA-binding domain"/>
    <property type="match status" value="1"/>
</dbReference>
<dbReference type="OMA" id="TWISEPE"/>
<dbReference type="PROSITE" id="PS00463">
    <property type="entry name" value="ZN2_CY6_FUNGAL_1"/>
    <property type="match status" value="1"/>
</dbReference>
<dbReference type="Pfam" id="PF04082">
    <property type="entry name" value="Fungal_trans"/>
    <property type="match status" value="1"/>
</dbReference>
<protein>
    <submittedName>
        <fullName evidence="9">Putative c6 transcription protein</fullName>
    </submittedName>
</protein>
<evidence type="ECO:0000256" key="3">
    <source>
        <dbReference type="ARBA" id="ARBA00023015"/>
    </source>
</evidence>
<keyword evidence="4" id="KW-0238">DNA-binding</keyword>
<dbReference type="GO" id="GO:0006351">
    <property type="term" value="P:DNA-templated transcription"/>
    <property type="evidence" value="ECO:0007669"/>
    <property type="project" value="InterPro"/>
</dbReference>
<accession>A0A1W2TFT0</accession>
<dbReference type="PANTHER" id="PTHR31944:SF131">
    <property type="entry name" value="HEME-RESPONSIVE ZINC FINGER TRANSCRIPTION FACTOR HAP1"/>
    <property type="match status" value="1"/>
</dbReference>
<feature type="compositionally biased region" description="Acidic residues" evidence="7">
    <location>
        <begin position="433"/>
        <end position="449"/>
    </location>
</feature>
<dbReference type="EMBL" id="DF977469">
    <property type="protein sequence ID" value="GAP86936.2"/>
    <property type="molecule type" value="Genomic_DNA"/>
</dbReference>
<dbReference type="Pfam" id="PF00172">
    <property type="entry name" value="Zn_clus"/>
    <property type="match status" value="1"/>
</dbReference>
<evidence type="ECO:0000256" key="6">
    <source>
        <dbReference type="ARBA" id="ARBA00023242"/>
    </source>
</evidence>
<proteinExistence type="predicted"/>
<dbReference type="Proteomes" id="UP000054516">
    <property type="component" value="Unassembled WGS sequence"/>
</dbReference>
<gene>
    <name evidence="9" type="ORF">SAMD00023353_2400860</name>
</gene>
<dbReference type="InterPro" id="IPR001138">
    <property type="entry name" value="Zn2Cys6_DnaBD"/>
</dbReference>
<dbReference type="GO" id="GO:0000978">
    <property type="term" value="F:RNA polymerase II cis-regulatory region sequence-specific DNA binding"/>
    <property type="evidence" value="ECO:0007669"/>
    <property type="project" value="TreeGrafter"/>
</dbReference>
<feature type="domain" description="Zn(2)-C6 fungal-type" evidence="8">
    <location>
        <begin position="20"/>
        <end position="50"/>
    </location>
</feature>
<dbReference type="CDD" id="cd12148">
    <property type="entry name" value="fungal_TF_MHR"/>
    <property type="match status" value="1"/>
</dbReference>
<evidence type="ECO:0000256" key="1">
    <source>
        <dbReference type="ARBA" id="ARBA00022723"/>
    </source>
</evidence>
<dbReference type="PANTHER" id="PTHR31944">
    <property type="entry name" value="HEME-RESPONSIVE ZINC FINGER TRANSCRIPTION FACTOR HAP1"/>
    <property type="match status" value="1"/>
</dbReference>
<keyword evidence="2" id="KW-0862">Zinc</keyword>
<dbReference type="PROSITE" id="PS50048">
    <property type="entry name" value="ZN2_CY6_FUNGAL_2"/>
    <property type="match status" value="1"/>
</dbReference>
<dbReference type="SMART" id="SM00906">
    <property type="entry name" value="Fungal_trans"/>
    <property type="match status" value="1"/>
</dbReference>
<evidence type="ECO:0000313" key="10">
    <source>
        <dbReference type="Proteomes" id="UP000054516"/>
    </source>
</evidence>
<evidence type="ECO:0000256" key="4">
    <source>
        <dbReference type="ARBA" id="ARBA00023125"/>
    </source>
</evidence>
<keyword evidence="10" id="KW-1185">Reference proteome</keyword>
<sequence length="773" mass="86092">MDVTPRTSHGQRRRQRPTLACISCRKSKIRCDRQQPCGACTRSRHRTCVFDTLRGPASRRSGIASLGADRAGAAETEHRSDYGLAPVTPASSTPTAHGHDGDHGGPYVLPPQKSIPNPNVTIADANELLMRLFRLERRLDESTTSREPPEKHDQRNFRPEGLVIESYLAADIHAMSRGVVSKTRYFGQSHWMNGVIHFKSMLELFEHQSKDAKSEAMAVLNRCKAIGRSLKAQRSPGIINKLGTNIPPKEVADKLVDGYIRTIETVFRVLHIPSFRRDYEQYWAAPDAADMSFVIQLQLVMAIGCTIYDDFFSMRKSAVQWVTEAQYWLLGPPAKGKLTIAGLQIMILLALARETAAVGGDLVWIHVGSLLRSAFYMGLHRDPSRLPKMSRLDAEIRRRLWNTILELELKSSIDSGGFPMISPDTSDTRAPADVDDESLLEDSDAEGTESSEKFTDMSIALALRESFRERLAIYQMLNATPFRGTYDDTIQLHRRFMTGFKALMKKIKGYTSSERQPTPFQCRLTELIARRCLMSLHLPYLGPGLKDPAYSFSRKQVTDSSVKMYYLLFPPAAINSPRSLIPSGDDLEVLSTEGDDLSRFAICAAGFWRILGSQPSMIATLELQTSMQEDDGLGPPTLRPDLLAILQHSLPYYLTRIKAGETNVKGYLFTTALAAHVHALMNGLTGPKTLEPILSAAIRTERTCFDILRQQLGSAEHAEAGTGEEQFDWDALMTANEEWGDNVVAGSFFDVSSVECFLGADSPFDFLSPPMSF</sequence>
<dbReference type="CDD" id="cd00067">
    <property type="entry name" value="GAL4"/>
    <property type="match status" value="1"/>
</dbReference>
<evidence type="ECO:0000256" key="2">
    <source>
        <dbReference type="ARBA" id="ARBA00022833"/>
    </source>
</evidence>
<feature type="region of interest" description="Disordered" evidence="7">
    <location>
        <begin position="418"/>
        <end position="452"/>
    </location>
</feature>
<dbReference type="SMART" id="SM00066">
    <property type="entry name" value="GAL4"/>
    <property type="match status" value="1"/>
</dbReference>
<dbReference type="STRING" id="77044.A0A1W2TFT0"/>
<dbReference type="AlphaFoldDB" id="A0A1W2TFT0"/>
<evidence type="ECO:0000256" key="7">
    <source>
        <dbReference type="SAM" id="MobiDB-lite"/>
    </source>
</evidence>